<feature type="transmembrane region" description="Helical" evidence="1">
    <location>
        <begin position="44"/>
        <end position="64"/>
    </location>
</feature>
<gene>
    <name evidence="2" type="ORF">H4075_00945</name>
</gene>
<keyword evidence="1" id="KW-0812">Transmembrane</keyword>
<reference evidence="3" key="1">
    <citation type="submission" date="2020-08" db="EMBL/GenBank/DDBJ databases">
        <title>Lacibacter sp. S13-6-6 genome sequencing.</title>
        <authorList>
            <person name="Jin L."/>
        </authorList>
    </citation>
    <scope>NUCLEOTIDE SEQUENCE [LARGE SCALE GENOMIC DNA]</scope>
    <source>
        <strain evidence="3">S13-6-6</strain>
    </source>
</reference>
<evidence type="ECO:0000256" key="1">
    <source>
        <dbReference type="SAM" id="Phobius"/>
    </source>
</evidence>
<dbReference type="AlphaFoldDB" id="A0A7G5XH41"/>
<feature type="transmembrane region" description="Helical" evidence="1">
    <location>
        <begin position="70"/>
        <end position="89"/>
    </location>
</feature>
<keyword evidence="3" id="KW-1185">Reference proteome</keyword>
<keyword evidence="1" id="KW-0472">Membrane</keyword>
<keyword evidence="1" id="KW-1133">Transmembrane helix</keyword>
<dbReference type="Proteomes" id="UP000515344">
    <property type="component" value="Chromosome"/>
</dbReference>
<name>A0A7G5XH41_9BACT</name>
<feature type="transmembrane region" description="Helical" evidence="1">
    <location>
        <begin position="157"/>
        <end position="179"/>
    </location>
</feature>
<sequence length="207" mass="24338">MELDQLKEMWSDVGQSKTSTSEQELQTILQKKSKSPIAKMKRNLFIEMLIVVVLYSSSILHYFIKFKGAMLSLAWLMLISGLLYMIYYVRKRKLLHEMECVTCEVRSNLQLQVRTLQKYIRFYLVVGTLLFPFIMLTSGVIIFLYDPKMQANSASVSFWPFFLGLLVITAILTIPMYFLNKWYVRKLYGQHAEKLKQIVNEMSEEED</sequence>
<dbReference type="EMBL" id="CP060007">
    <property type="protein sequence ID" value="QNA44794.1"/>
    <property type="molecule type" value="Genomic_DNA"/>
</dbReference>
<feature type="transmembrane region" description="Helical" evidence="1">
    <location>
        <begin position="122"/>
        <end position="145"/>
    </location>
</feature>
<dbReference type="KEGG" id="lacs:H4075_00945"/>
<proteinExistence type="predicted"/>
<evidence type="ECO:0000313" key="2">
    <source>
        <dbReference type="EMBL" id="QNA44794.1"/>
    </source>
</evidence>
<accession>A0A7G5XH41</accession>
<dbReference type="RefSeq" id="WP_182803290.1">
    <property type="nucleotide sequence ID" value="NZ_CP060007.1"/>
</dbReference>
<protein>
    <submittedName>
        <fullName evidence="2">Uncharacterized protein</fullName>
    </submittedName>
</protein>
<organism evidence="2 3">
    <name type="scientific">Lacibacter sediminis</name>
    <dbReference type="NCBI Taxonomy" id="2760713"/>
    <lineage>
        <taxon>Bacteria</taxon>
        <taxon>Pseudomonadati</taxon>
        <taxon>Bacteroidota</taxon>
        <taxon>Chitinophagia</taxon>
        <taxon>Chitinophagales</taxon>
        <taxon>Chitinophagaceae</taxon>
        <taxon>Lacibacter</taxon>
    </lineage>
</organism>
<evidence type="ECO:0000313" key="3">
    <source>
        <dbReference type="Proteomes" id="UP000515344"/>
    </source>
</evidence>